<evidence type="ECO:0000256" key="7">
    <source>
        <dbReference type="SAM" id="MobiDB-lite"/>
    </source>
</evidence>
<feature type="transmembrane region" description="Helical" evidence="6">
    <location>
        <begin position="53"/>
        <end position="74"/>
    </location>
</feature>
<evidence type="ECO:0000313" key="8">
    <source>
        <dbReference type="EMBL" id="KAB5548713.1"/>
    </source>
</evidence>
<feature type="transmembrane region" description="Helical" evidence="6">
    <location>
        <begin position="86"/>
        <end position="112"/>
    </location>
</feature>
<comment type="subcellular location">
    <subcellularLocation>
        <location evidence="1">Membrane</location>
        <topology evidence="1">Multi-pass membrane protein</topology>
    </subcellularLocation>
</comment>
<keyword evidence="5 6" id="KW-0472">Membrane</keyword>
<dbReference type="GO" id="GO:1990961">
    <property type="term" value="P:xenobiotic detoxification by transmembrane export across the plasma membrane"/>
    <property type="evidence" value="ECO:0007669"/>
    <property type="project" value="InterPro"/>
</dbReference>
<dbReference type="InterPro" id="IPR002528">
    <property type="entry name" value="MATE_fam"/>
</dbReference>
<proteinExistence type="inferred from homology"/>
<keyword evidence="9" id="KW-1185">Reference proteome</keyword>
<evidence type="ECO:0000256" key="3">
    <source>
        <dbReference type="ARBA" id="ARBA00022692"/>
    </source>
</evidence>
<keyword evidence="3 6" id="KW-0812">Transmembrane</keyword>
<evidence type="ECO:0000256" key="4">
    <source>
        <dbReference type="ARBA" id="ARBA00022989"/>
    </source>
</evidence>
<dbReference type="AlphaFoldDB" id="A0A5N5M361"/>
<gene>
    <name evidence="8" type="ORF">PHYPO_G00058740</name>
</gene>
<feature type="region of interest" description="Disordered" evidence="7">
    <location>
        <begin position="509"/>
        <end position="535"/>
    </location>
</feature>
<accession>A0A5N5M361</accession>
<dbReference type="Pfam" id="PF01554">
    <property type="entry name" value="MatE"/>
    <property type="match status" value="2"/>
</dbReference>
<protein>
    <recommendedName>
        <fullName evidence="6">Multidrug and toxin extrusion protein</fullName>
    </recommendedName>
</protein>
<dbReference type="GO" id="GO:0015297">
    <property type="term" value="F:antiporter activity"/>
    <property type="evidence" value="ECO:0007669"/>
    <property type="project" value="InterPro"/>
</dbReference>
<organism evidence="8 9">
    <name type="scientific">Pangasianodon hypophthalmus</name>
    <name type="common">Striped catfish</name>
    <name type="synonym">Helicophagus hypophthalmus</name>
    <dbReference type="NCBI Taxonomy" id="310915"/>
    <lineage>
        <taxon>Eukaryota</taxon>
        <taxon>Metazoa</taxon>
        <taxon>Chordata</taxon>
        <taxon>Craniata</taxon>
        <taxon>Vertebrata</taxon>
        <taxon>Euteleostomi</taxon>
        <taxon>Actinopterygii</taxon>
        <taxon>Neopterygii</taxon>
        <taxon>Teleostei</taxon>
        <taxon>Ostariophysi</taxon>
        <taxon>Siluriformes</taxon>
        <taxon>Pangasiidae</taxon>
        <taxon>Pangasianodon</taxon>
    </lineage>
</organism>
<dbReference type="OrthoDB" id="2126698at2759"/>
<dbReference type="GO" id="GO:0042910">
    <property type="term" value="F:xenobiotic transmembrane transporter activity"/>
    <property type="evidence" value="ECO:0007669"/>
    <property type="project" value="InterPro"/>
</dbReference>
<name>A0A5N5M361_PANHP</name>
<feature type="transmembrane region" description="Helical" evidence="6">
    <location>
        <begin position="350"/>
        <end position="378"/>
    </location>
</feature>
<sequence>MKRKGEAQLNGAAASGACDAPPDSSSVCGGCARKLRSCIPVTYKEEIRELLKLAGPVFISQLMIFMISFISTVFCGHLGKTELAGVALAIAVINVTGLSVGVGLAAACDTLISQTFGSNNLKRVGVILQRGILILLLACFPCWALLINTEPILLAVRQSSRVASISQLYVKIYMPALPAAFMYQLQARYLQNQGIIWPQVITGAAGNILNALINYVFLHLLNLGVAGSAMANSISQYSLAVFLYIYIQWKGLHKATWDGWSRDCLQEWGSFLHLALPSMLMLCVEWWTYEIGGFLAGLISEAELGAQSIVYEVATIAYMFPLGFGVAANVRVGHALGAGNTQQAKLSSKVSLLCGLMVSCVVGASLTGCKDVIAYIFTTEIEIVHRVSKIMVMYGIFHLFDAAAGITGGIVRGAGKQLLGAVCIIAGYYFVGFPIGVSLMFALNMGIVGLWSGFFVCVFLQSLFFLILIYKLDWKRATEEALIRAGVQTAEAKDESYALENKCAAEDVPKEAQPSEADQTDVEAKGGNDEERAAEDGVAVPVADVLTTKQLVVRRGLTVFLMLLILAGGITLNEFLTRLLR</sequence>
<dbReference type="GO" id="GO:0016020">
    <property type="term" value="C:membrane"/>
    <property type="evidence" value="ECO:0007669"/>
    <property type="project" value="UniProtKB-SubCell"/>
</dbReference>
<comment type="similarity">
    <text evidence="2 6">Belongs to the multi antimicrobial extrusion (MATE) (TC 2.A.66.1) family.</text>
</comment>
<comment type="caution">
    <text evidence="8">The sequence shown here is derived from an EMBL/GenBank/DDBJ whole genome shotgun (WGS) entry which is preliminary data.</text>
</comment>
<dbReference type="NCBIfam" id="TIGR00797">
    <property type="entry name" value="matE"/>
    <property type="match status" value="1"/>
</dbReference>
<feature type="transmembrane region" description="Helical" evidence="6">
    <location>
        <begin position="418"/>
        <end position="443"/>
    </location>
</feature>
<feature type="transmembrane region" description="Helical" evidence="6">
    <location>
        <begin position="195"/>
        <end position="217"/>
    </location>
</feature>
<dbReference type="Proteomes" id="UP000327468">
    <property type="component" value="Chromosome 15"/>
</dbReference>
<dbReference type="InterPro" id="IPR045069">
    <property type="entry name" value="MATE_euk"/>
</dbReference>
<evidence type="ECO:0000256" key="5">
    <source>
        <dbReference type="ARBA" id="ARBA00023136"/>
    </source>
</evidence>
<dbReference type="EMBL" id="VFJC01000016">
    <property type="protein sequence ID" value="KAB5548713.1"/>
    <property type="molecule type" value="Genomic_DNA"/>
</dbReference>
<dbReference type="CDD" id="cd13132">
    <property type="entry name" value="MATE_eukaryotic"/>
    <property type="match status" value="1"/>
</dbReference>
<feature type="transmembrane region" description="Helical" evidence="6">
    <location>
        <begin position="309"/>
        <end position="330"/>
    </location>
</feature>
<feature type="compositionally biased region" description="Basic and acidic residues" evidence="7">
    <location>
        <begin position="522"/>
        <end position="535"/>
    </location>
</feature>
<feature type="transmembrane region" description="Helical" evidence="6">
    <location>
        <begin position="390"/>
        <end position="411"/>
    </location>
</feature>
<keyword evidence="4 6" id="KW-1133">Transmembrane helix</keyword>
<dbReference type="PANTHER" id="PTHR11206">
    <property type="entry name" value="MULTIDRUG RESISTANCE PROTEIN"/>
    <property type="match status" value="1"/>
</dbReference>
<evidence type="ECO:0000313" key="9">
    <source>
        <dbReference type="Proteomes" id="UP000327468"/>
    </source>
</evidence>
<reference evidence="8 9" key="1">
    <citation type="submission" date="2019-06" db="EMBL/GenBank/DDBJ databases">
        <title>A chromosome-scale genome assembly of the striped catfish, Pangasianodon hypophthalmus.</title>
        <authorList>
            <person name="Wen M."/>
            <person name="Zahm M."/>
            <person name="Roques C."/>
            <person name="Cabau C."/>
            <person name="Klopp C."/>
            <person name="Donnadieu C."/>
            <person name="Jouanno E."/>
            <person name="Avarre J.-C."/>
            <person name="Campet M."/>
            <person name="Ha T.T.T."/>
            <person name="Dugue R."/>
            <person name="Lampietro C."/>
            <person name="Louis A."/>
            <person name="Herpin A."/>
            <person name="Echchiki A."/>
            <person name="Berthelot C."/>
            <person name="Parey E."/>
            <person name="Roest-Crollius H."/>
            <person name="Braasch I."/>
            <person name="Postlethwait J."/>
            <person name="Bobe J."/>
            <person name="Montfort J."/>
            <person name="Bouchez O."/>
            <person name="Begum T."/>
            <person name="Schartl M."/>
            <person name="Guiguen Y."/>
        </authorList>
    </citation>
    <scope>NUCLEOTIDE SEQUENCE [LARGE SCALE GENOMIC DNA]</scope>
    <source>
        <strain evidence="8 9">Indonesia</strain>
        <tissue evidence="8">Blood</tissue>
    </source>
</reference>
<evidence type="ECO:0000256" key="2">
    <source>
        <dbReference type="ARBA" id="ARBA00010199"/>
    </source>
</evidence>
<feature type="transmembrane region" description="Helical" evidence="6">
    <location>
        <begin position="124"/>
        <end position="146"/>
    </location>
</feature>
<feature type="transmembrane region" description="Helical" evidence="6">
    <location>
        <begin position="166"/>
        <end position="183"/>
    </location>
</feature>
<feature type="transmembrane region" description="Helical" evidence="6">
    <location>
        <begin position="223"/>
        <end position="247"/>
    </location>
</feature>
<feature type="transmembrane region" description="Helical" evidence="6">
    <location>
        <begin position="449"/>
        <end position="470"/>
    </location>
</feature>
<dbReference type="PROSITE" id="PS51257">
    <property type="entry name" value="PROKAR_LIPOPROTEIN"/>
    <property type="match status" value="1"/>
</dbReference>
<evidence type="ECO:0000256" key="6">
    <source>
        <dbReference type="RuleBase" id="RU004914"/>
    </source>
</evidence>
<feature type="transmembrane region" description="Helical" evidence="6">
    <location>
        <begin position="557"/>
        <end position="576"/>
    </location>
</feature>
<evidence type="ECO:0000256" key="1">
    <source>
        <dbReference type="ARBA" id="ARBA00004141"/>
    </source>
</evidence>